<dbReference type="Gene3D" id="1.10.3720.10">
    <property type="entry name" value="MetI-like"/>
    <property type="match status" value="1"/>
</dbReference>
<organism evidence="9 11">
    <name type="scientific">Fructilactobacillus fructivorans</name>
    <dbReference type="NCBI Taxonomy" id="1614"/>
    <lineage>
        <taxon>Bacteria</taxon>
        <taxon>Bacillati</taxon>
        <taxon>Bacillota</taxon>
        <taxon>Bacilli</taxon>
        <taxon>Lactobacillales</taxon>
        <taxon>Lactobacillaceae</taxon>
        <taxon>Fructilactobacillus</taxon>
    </lineage>
</organism>
<dbReference type="NCBIfam" id="TIGR01726">
    <property type="entry name" value="HEQRo_perm_3TM"/>
    <property type="match status" value="1"/>
</dbReference>
<dbReference type="Pfam" id="PF00528">
    <property type="entry name" value="BPD_transp_1"/>
    <property type="match status" value="1"/>
</dbReference>
<dbReference type="PATRIC" id="fig|1614.7.peg.158"/>
<evidence type="ECO:0000313" key="12">
    <source>
        <dbReference type="Proteomes" id="UP000327194"/>
    </source>
</evidence>
<keyword evidence="2 7" id="KW-0813">Transport</keyword>
<comment type="subcellular location">
    <subcellularLocation>
        <location evidence="1 7">Cell membrane</location>
        <topology evidence="1 7">Multi-pass membrane protein</topology>
    </subcellularLocation>
</comment>
<dbReference type="GO" id="GO:0022857">
    <property type="term" value="F:transmembrane transporter activity"/>
    <property type="evidence" value="ECO:0007669"/>
    <property type="project" value="InterPro"/>
</dbReference>
<keyword evidence="11" id="KW-1185">Reference proteome</keyword>
<evidence type="ECO:0000256" key="4">
    <source>
        <dbReference type="ARBA" id="ARBA00022692"/>
    </source>
</evidence>
<reference evidence="10 12" key="2">
    <citation type="submission" date="2019-10" db="EMBL/GenBank/DDBJ databases">
        <title>Genome sequencing of Lactobacillus fructivorans.</title>
        <authorList>
            <person name="Kim K."/>
        </authorList>
    </citation>
    <scope>NUCLEOTIDE SEQUENCE [LARGE SCALE GENOMIC DNA]</scope>
    <source>
        <strain evidence="10 12">LF543</strain>
    </source>
</reference>
<evidence type="ECO:0000256" key="3">
    <source>
        <dbReference type="ARBA" id="ARBA00022475"/>
    </source>
</evidence>
<dbReference type="PANTHER" id="PTHR30614">
    <property type="entry name" value="MEMBRANE COMPONENT OF AMINO ACID ABC TRANSPORTER"/>
    <property type="match status" value="1"/>
</dbReference>
<accession>A0A0C1M783</accession>
<dbReference type="GO" id="GO:0006865">
    <property type="term" value="P:amino acid transport"/>
    <property type="evidence" value="ECO:0007669"/>
    <property type="project" value="TreeGrafter"/>
</dbReference>
<evidence type="ECO:0000256" key="2">
    <source>
        <dbReference type="ARBA" id="ARBA00022448"/>
    </source>
</evidence>
<dbReference type="PANTHER" id="PTHR30614:SF41">
    <property type="entry name" value="INNER MEMBRANE AMINO-ACID ABC TRANSPORTER PERMEASE PROTEIN YHDY"/>
    <property type="match status" value="1"/>
</dbReference>
<evidence type="ECO:0000256" key="7">
    <source>
        <dbReference type="RuleBase" id="RU363032"/>
    </source>
</evidence>
<dbReference type="RefSeq" id="WP_010022470.1">
    <property type="nucleotide sequence ID" value="NZ_AZDS01000002.1"/>
</dbReference>
<dbReference type="Proteomes" id="UP000031397">
    <property type="component" value="Unassembled WGS sequence"/>
</dbReference>
<keyword evidence="3" id="KW-1003">Cell membrane</keyword>
<evidence type="ECO:0000256" key="1">
    <source>
        <dbReference type="ARBA" id="ARBA00004651"/>
    </source>
</evidence>
<gene>
    <name evidence="10" type="ORF">LF543_01000</name>
    <name evidence="9" type="ORF">LfDm3_0168</name>
</gene>
<dbReference type="InterPro" id="IPR043429">
    <property type="entry name" value="ArtM/GltK/GlnP/TcyL/YhdX-like"/>
</dbReference>
<dbReference type="KEGG" id="lfv:LF543_01000"/>
<dbReference type="PROSITE" id="PS50928">
    <property type="entry name" value="ABC_TM1"/>
    <property type="match status" value="1"/>
</dbReference>
<evidence type="ECO:0000313" key="10">
    <source>
        <dbReference type="EMBL" id="QFX92242.1"/>
    </source>
</evidence>
<keyword evidence="6 7" id="KW-0472">Membrane</keyword>
<feature type="transmembrane region" description="Helical" evidence="7">
    <location>
        <begin position="183"/>
        <end position="206"/>
    </location>
</feature>
<dbReference type="InterPro" id="IPR000515">
    <property type="entry name" value="MetI-like"/>
</dbReference>
<dbReference type="CDD" id="cd06261">
    <property type="entry name" value="TM_PBP2"/>
    <property type="match status" value="1"/>
</dbReference>
<evidence type="ECO:0000256" key="5">
    <source>
        <dbReference type="ARBA" id="ARBA00022989"/>
    </source>
</evidence>
<dbReference type="SUPFAM" id="SSF161098">
    <property type="entry name" value="MetI-like"/>
    <property type="match status" value="1"/>
</dbReference>
<name>A0A0C1M783_9LACO</name>
<feature type="domain" description="ABC transmembrane type-1" evidence="8">
    <location>
        <begin position="17"/>
        <end position="206"/>
    </location>
</feature>
<keyword evidence="5 7" id="KW-1133">Transmembrane helix</keyword>
<evidence type="ECO:0000313" key="11">
    <source>
        <dbReference type="Proteomes" id="UP000031397"/>
    </source>
</evidence>
<dbReference type="InterPro" id="IPR035906">
    <property type="entry name" value="MetI-like_sf"/>
</dbReference>
<comment type="similarity">
    <text evidence="7">Belongs to the binding-protein-dependent transport system permease family.</text>
</comment>
<dbReference type="EMBL" id="CP045562">
    <property type="protein sequence ID" value="QFX92242.1"/>
    <property type="molecule type" value="Genomic_DNA"/>
</dbReference>
<dbReference type="AlphaFoldDB" id="A0A0C1M783"/>
<evidence type="ECO:0000313" key="9">
    <source>
        <dbReference type="EMBL" id="KID42239.1"/>
    </source>
</evidence>
<reference evidence="9 11" key="1">
    <citation type="submission" date="2014-06" db="EMBL/GenBank/DDBJ databases">
        <title>Functional and comparative genomic analyses of the Drosophila gut microbiota identify candidate symbiosis factors.</title>
        <authorList>
            <person name="Newell P.D."/>
            <person name="Chaston J.M."/>
            <person name="Douglas A.E."/>
        </authorList>
    </citation>
    <scope>NUCLEOTIDE SEQUENCE [LARGE SCALE GENOMIC DNA]</scope>
    <source>
        <strain evidence="9 11">DmCS_002</strain>
    </source>
</reference>
<sequence length="214" mass="23582">MSGAFSLINMHYLLGGLVVTIVVSVISILISFVLGTLIGIILFEKVPYFTKTVRFISNTIRNLPLLLLIFFTFFALPKLGVELNAFAATVVAMSVFEASMVGEIIRGGLLSVGADQAEGALSTGMNKVQTLWHILLPQALKKSIPPLISQFISLVKDTSLATAIVLPELTFRSQVIYGQNPNYMIPMFITIAIMYFIINYGLSLLAKWFDKRMV</sequence>
<evidence type="ECO:0000259" key="8">
    <source>
        <dbReference type="PROSITE" id="PS50928"/>
    </source>
</evidence>
<dbReference type="GO" id="GO:0043190">
    <property type="term" value="C:ATP-binding cassette (ABC) transporter complex"/>
    <property type="evidence" value="ECO:0007669"/>
    <property type="project" value="InterPro"/>
</dbReference>
<feature type="transmembrane region" description="Helical" evidence="7">
    <location>
        <begin position="55"/>
        <end position="76"/>
    </location>
</feature>
<evidence type="ECO:0000256" key="6">
    <source>
        <dbReference type="ARBA" id="ARBA00023136"/>
    </source>
</evidence>
<proteinExistence type="inferred from homology"/>
<dbReference type="OrthoDB" id="9787841at2"/>
<dbReference type="InterPro" id="IPR010065">
    <property type="entry name" value="AA_ABC_transptr_permease_3TM"/>
</dbReference>
<dbReference type="Proteomes" id="UP000327194">
    <property type="component" value="Chromosome"/>
</dbReference>
<protein>
    <submittedName>
        <fullName evidence="10">ABC transporter permease subunit</fullName>
    </submittedName>
    <submittedName>
        <fullName evidence="9">Glutamate transport membrane-spanning protein</fullName>
    </submittedName>
</protein>
<feature type="transmembrane region" description="Helical" evidence="7">
    <location>
        <begin position="12"/>
        <end position="43"/>
    </location>
</feature>
<keyword evidence="4 7" id="KW-0812">Transmembrane</keyword>
<dbReference type="EMBL" id="JOJZ01000009">
    <property type="protein sequence ID" value="KID42239.1"/>
    <property type="molecule type" value="Genomic_DNA"/>
</dbReference>
<dbReference type="GeneID" id="74912873"/>